<dbReference type="PRINTS" id="PR00097">
    <property type="entry name" value="ANTSNTHASEII"/>
</dbReference>
<dbReference type="Pfam" id="PF00117">
    <property type="entry name" value="GATase"/>
    <property type="match status" value="1"/>
</dbReference>
<evidence type="ECO:0000259" key="2">
    <source>
        <dbReference type="Pfam" id="PF00117"/>
    </source>
</evidence>
<dbReference type="PRINTS" id="PR00096">
    <property type="entry name" value="GATASE"/>
</dbReference>
<keyword evidence="1 4" id="KW-0315">Glutamine amidotransferase</keyword>
<dbReference type="GO" id="GO:0000162">
    <property type="term" value="P:L-tryptophan biosynthetic process"/>
    <property type="evidence" value="ECO:0007669"/>
    <property type="project" value="TreeGrafter"/>
</dbReference>
<dbReference type="PANTHER" id="PTHR43418:SF4">
    <property type="entry name" value="MULTIFUNCTIONAL TRYPTOPHAN BIOSYNTHESIS PROTEIN"/>
    <property type="match status" value="1"/>
</dbReference>
<evidence type="ECO:0000313" key="4">
    <source>
        <dbReference type="EMBL" id="RBM01008.1"/>
    </source>
</evidence>
<dbReference type="Proteomes" id="UP000252167">
    <property type="component" value="Unassembled WGS sequence"/>
</dbReference>
<dbReference type="InterPro" id="IPR029062">
    <property type="entry name" value="Class_I_gatase-like"/>
</dbReference>
<keyword evidence="4" id="KW-0808">Transferase</keyword>
<accession>A0A365YEI1</accession>
<dbReference type="PROSITE" id="PS51273">
    <property type="entry name" value="GATASE_TYPE_1"/>
    <property type="match status" value="1"/>
</dbReference>
<dbReference type="PRINTS" id="PR00099">
    <property type="entry name" value="CPSGATASE"/>
</dbReference>
<dbReference type="CDD" id="cd01743">
    <property type="entry name" value="GATase1_Anthranilate_Synthase"/>
    <property type="match status" value="1"/>
</dbReference>
<evidence type="ECO:0000256" key="1">
    <source>
        <dbReference type="ARBA" id="ARBA00022962"/>
    </source>
</evidence>
<dbReference type="EMBL" id="POAF01000004">
    <property type="protein sequence ID" value="RBM01008.1"/>
    <property type="molecule type" value="Genomic_DNA"/>
</dbReference>
<comment type="caution">
    <text evidence="4">The sequence shown here is derived from an EMBL/GenBank/DDBJ whole genome shotgun (WGS) entry which is preliminary data.</text>
</comment>
<dbReference type="GO" id="GO:0016740">
    <property type="term" value="F:transferase activity"/>
    <property type="evidence" value="ECO:0007669"/>
    <property type="project" value="UniProtKB-KW"/>
</dbReference>
<dbReference type="SUPFAM" id="SSF52317">
    <property type="entry name" value="Class I glutamine amidotransferase-like"/>
    <property type="match status" value="1"/>
</dbReference>
<dbReference type="InterPro" id="IPR050472">
    <property type="entry name" value="Anth_synth/Amidotransfase"/>
</dbReference>
<reference evidence="4 5" key="1">
    <citation type="submission" date="2018-01" db="EMBL/GenBank/DDBJ databases">
        <title>Glutamicibacter soli strain NHPC-3 Whole genome sequence and assembly.</title>
        <authorList>
            <person name="Choudhury P."/>
            <person name="Gupta D."/>
            <person name="Sengupta K."/>
            <person name="Jawed A."/>
            <person name="Sultana N."/>
            <person name="Saha P."/>
        </authorList>
    </citation>
    <scope>NUCLEOTIDE SEQUENCE [LARGE SCALE GENOMIC DNA]</scope>
    <source>
        <strain evidence="4 5">NHPC-3</strain>
    </source>
</reference>
<name>A0A365YEI1_9MICC</name>
<reference evidence="3 6" key="2">
    <citation type="submission" date="2020-01" db="EMBL/GenBank/DDBJ databases">
        <title>Glutamicibacter soli M275.</title>
        <authorList>
            <person name="Meng X."/>
        </authorList>
    </citation>
    <scope>NUCLEOTIDE SEQUENCE [LARGE SCALE GENOMIC DNA]</scope>
    <source>
        <strain evidence="3 6">M275</strain>
    </source>
</reference>
<evidence type="ECO:0000313" key="3">
    <source>
        <dbReference type="EMBL" id="NAZ17211.1"/>
    </source>
</evidence>
<keyword evidence="5" id="KW-1185">Reference proteome</keyword>
<gene>
    <name evidence="4" type="ORF">C1H84_09370</name>
    <name evidence="3" type="ORF">GT020_14200</name>
</gene>
<dbReference type="AlphaFoldDB" id="A0A365YEI1"/>
<sequence>MSSIKILVIDNYDSFVYTLVGYLQELGAQTTVYRNDDLSFAQAAELAAQHDGVLVSPGPGDPAGAGVSIELIKWCGEQSKPMLGVCLGHQALAEAYGGVVTHAEELMHGKTSLVSHDEHPVFAKVANPFTATRYHSLAAVRESIPDELEIIAQTEGGVIMGLAHRAAPLWGLQYHPESVLTEQGYQMLGNWLEFVGLAGAAEKASTLSPLFSGE</sequence>
<dbReference type="EMBL" id="WYDN01000014">
    <property type="protein sequence ID" value="NAZ17211.1"/>
    <property type="molecule type" value="Genomic_DNA"/>
</dbReference>
<dbReference type="FunFam" id="3.40.50.880:FF:000003">
    <property type="entry name" value="Anthranilate synthase component II"/>
    <property type="match status" value="1"/>
</dbReference>
<dbReference type="GO" id="GO:0004049">
    <property type="term" value="F:anthranilate synthase activity"/>
    <property type="evidence" value="ECO:0007669"/>
    <property type="project" value="TreeGrafter"/>
</dbReference>
<feature type="domain" description="Glutamine amidotransferase" evidence="2">
    <location>
        <begin position="7"/>
        <end position="191"/>
    </location>
</feature>
<evidence type="ECO:0000313" key="6">
    <source>
        <dbReference type="Proteomes" id="UP000477543"/>
    </source>
</evidence>
<dbReference type="PANTHER" id="PTHR43418">
    <property type="entry name" value="MULTIFUNCTIONAL TRYPTOPHAN BIOSYNTHESIS PROTEIN-RELATED"/>
    <property type="match status" value="1"/>
</dbReference>
<dbReference type="RefSeq" id="WP_047120585.1">
    <property type="nucleotide sequence ID" value="NZ_CM125969.1"/>
</dbReference>
<dbReference type="Proteomes" id="UP000477543">
    <property type="component" value="Unassembled WGS sequence"/>
</dbReference>
<dbReference type="InterPro" id="IPR017926">
    <property type="entry name" value="GATASE"/>
</dbReference>
<dbReference type="GO" id="GO:0005829">
    <property type="term" value="C:cytosol"/>
    <property type="evidence" value="ECO:0007669"/>
    <property type="project" value="TreeGrafter"/>
</dbReference>
<proteinExistence type="predicted"/>
<dbReference type="InterPro" id="IPR006221">
    <property type="entry name" value="TrpG/PapA_dom"/>
</dbReference>
<protein>
    <submittedName>
        <fullName evidence="3">Anthranilate synthase component II</fullName>
    </submittedName>
    <submittedName>
        <fullName evidence="4">Type 1 glutamine amidotransferase</fullName>
    </submittedName>
</protein>
<dbReference type="Gene3D" id="3.40.50.880">
    <property type="match status" value="1"/>
</dbReference>
<organism evidence="4 5">
    <name type="scientific">Glutamicibacter soli</name>
    <dbReference type="NCBI Taxonomy" id="453836"/>
    <lineage>
        <taxon>Bacteria</taxon>
        <taxon>Bacillati</taxon>
        <taxon>Actinomycetota</taxon>
        <taxon>Actinomycetes</taxon>
        <taxon>Micrococcales</taxon>
        <taxon>Micrococcaceae</taxon>
        <taxon>Glutamicibacter</taxon>
    </lineage>
</organism>
<dbReference type="NCBIfam" id="TIGR00566">
    <property type="entry name" value="trpG_papA"/>
    <property type="match status" value="1"/>
</dbReference>
<evidence type="ECO:0000313" key="5">
    <source>
        <dbReference type="Proteomes" id="UP000252167"/>
    </source>
</evidence>